<feature type="compositionally biased region" description="Acidic residues" evidence="1">
    <location>
        <begin position="236"/>
        <end position="261"/>
    </location>
</feature>
<keyword evidence="3" id="KW-1185">Reference proteome</keyword>
<feature type="region of interest" description="Disordered" evidence="1">
    <location>
        <begin position="358"/>
        <end position="391"/>
    </location>
</feature>
<dbReference type="STRING" id="1287681.M7SH08"/>
<sequence length="439" mass="45035">MAPSNKTSFKTYEAQTRLLAAVIATNKGIKLDYKALAAHCGGGASASSVDHRLRPIKQLAKMQAKCVGDGEDPGNLPVEKSEIQKAYGESTPDGLEWQFRGIKRLGEAQKKALANDESPADLDVTKIVAGPSGGGGGGGRGGGTSTPRGRGGKASAVTTPQTGGSASSSSTMANTRTPGSRTSKASAPGRIPTPSYAGAAIFNKAPSSAGGGGGGGAATATSGGGHLKRPYRAISDDPDDSEYQDDDDDDDDGGEYMDQDETPTGRRKRQQARFPAAAKTAPVSGYNVGAPTSTTASLFGGAGTSGGTLDADGGNIEGLNGSRANSSFFNDGSGHQFEVIDLAGDDVDDEVRGFVKDEPGLEMQQSQIQGQGQGQGYGQGQTQTAPDPATLGLEDLSASFSFDPSEYRYQAEQGHYARGISSDDFNLSGYDDYLDDGEA</sequence>
<gene>
    <name evidence="2" type="ORF">UCREL1_9494</name>
</gene>
<feature type="compositionally biased region" description="Gly residues" evidence="1">
    <location>
        <begin position="131"/>
        <end position="144"/>
    </location>
</feature>
<evidence type="ECO:0000313" key="3">
    <source>
        <dbReference type="Proteomes" id="UP000012174"/>
    </source>
</evidence>
<dbReference type="HOGENOM" id="CLU_624089_0_0_1"/>
<protein>
    <submittedName>
        <fullName evidence="2">Uncharacterized protein</fullName>
    </submittedName>
</protein>
<feature type="region of interest" description="Disordered" evidence="1">
    <location>
        <begin position="418"/>
        <end position="439"/>
    </location>
</feature>
<reference evidence="3" key="1">
    <citation type="journal article" date="2013" name="Genome Announc.">
        <title>Draft genome sequence of the grapevine dieback fungus Eutypa lata UCR-EL1.</title>
        <authorList>
            <person name="Blanco-Ulate B."/>
            <person name="Rolshausen P.E."/>
            <person name="Cantu D."/>
        </authorList>
    </citation>
    <scope>NUCLEOTIDE SEQUENCE [LARGE SCALE GENOMIC DNA]</scope>
    <source>
        <strain evidence="3">UCR-EL1</strain>
    </source>
</reference>
<evidence type="ECO:0000313" key="2">
    <source>
        <dbReference type="EMBL" id="EMR63553.1"/>
    </source>
</evidence>
<accession>M7SH08</accession>
<dbReference type="OrthoDB" id="4828117at2759"/>
<feature type="compositionally biased region" description="Low complexity" evidence="1">
    <location>
        <begin position="158"/>
        <end position="177"/>
    </location>
</feature>
<proteinExistence type="predicted"/>
<name>M7SH08_EUTLA</name>
<dbReference type="eggNOG" id="ENOG502R95R">
    <property type="taxonomic scope" value="Eukaryota"/>
</dbReference>
<dbReference type="EMBL" id="KB707209">
    <property type="protein sequence ID" value="EMR63553.1"/>
    <property type="molecule type" value="Genomic_DNA"/>
</dbReference>
<evidence type="ECO:0000256" key="1">
    <source>
        <dbReference type="SAM" id="MobiDB-lite"/>
    </source>
</evidence>
<feature type="compositionally biased region" description="Gly residues" evidence="1">
    <location>
        <begin position="209"/>
        <end position="225"/>
    </location>
</feature>
<dbReference type="Proteomes" id="UP000012174">
    <property type="component" value="Unassembled WGS sequence"/>
</dbReference>
<feature type="region of interest" description="Disordered" evidence="1">
    <location>
        <begin position="113"/>
        <end position="289"/>
    </location>
</feature>
<dbReference type="AlphaFoldDB" id="M7SH08"/>
<dbReference type="KEGG" id="ela:UCREL1_9494"/>
<organism evidence="2 3">
    <name type="scientific">Eutypa lata (strain UCR-EL1)</name>
    <name type="common">Grapevine dieback disease fungus</name>
    <name type="synonym">Eutypa armeniacae</name>
    <dbReference type="NCBI Taxonomy" id="1287681"/>
    <lineage>
        <taxon>Eukaryota</taxon>
        <taxon>Fungi</taxon>
        <taxon>Dikarya</taxon>
        <taxon>Ascomycota</taxon>
        <taxon>Pezizomycotina</taxon>
        <taxon>Sordariomycetes</taxon>
        <taxon>Xylariomycetidae</taxon>
        <taxon>Xylariales</taxon>
        <taxon>Diatrypaceae</taxon>
        <taxon>Eutypa</taxon>
    </lineage>
</organism>